<evidence type="ECO:0000313" key="3">
    <source>
        <dbReference type="Proteomes" id="UP000709959"/>
    </source>
</evidence>
<proteinExistence type="predicted"/>
<dbReference type="Proteomes" id="UP000709959">
    <property type="component" value="Unassembled WGS sequence"/>
</dbReference>
<evidence type="ECO:0000256" key="1">
    <source>
        <dbReference type="SAM" id="Phobius"/>
    </source>
</evidence>
<organism evidence="2 3">
    <name type="scientific">Candidatus Geothrix odensensis</name>
    <dbReference type="NCBI Taxonomy" id="2954440"/>
    <lineage>
        <taxon>Bacteria</taxon>
        <taxon>Pseudomonadati</taxon>
        <taxon>Acidobacteriota</taxon>
        <taxon>Holophagae</taxon>
        <taxon>Holophagales</taxon>
        <taxon>Holophagaceae</taxon>
        <taxon>Geothrix</taxon>
    </lineage>
</organism>
<feature type="transmembrane region" description="Helical" evidence="1">
    <location>
        <begin position="70"/>
        <end position="89"/>
    </location>
</feature>
<comment type="caution">
    <text evidence="2">The sequence shown here is derived from an EMBL/GenBank/DDBJ whole genome shotgun (WGS) entry which is preliminary data.</text>
</comment>
<gene>
    <name evidence="2" type="ORF">IPN91_01440</name>
</gene>
<protein>
    <submittedName>
        <fullName evidence="2">Uncharacterized protein</fullName>
    </submittedName>
</protein>
<keyword evidence="1" id="KW-0472">Membrane</keyword>
<name>A0A936K558_9BACT</name>
<dbReference type="AlphaFoldDB" id="A0A936K558"/>
<dbReference type="EMBL" id="JADKCH010000001">
    <property type="protein sequence ID" value="MBK8571309.1"/>
    <property type="molecule type" value="Genomic_DNA"/>
</dbReference>
<keyword evidence="1" id="KW-0812">Transmembrane</keyword>
<keyword evidence="1" id="KW-1133">Transmembrane helix</keyword>
<feature type="transmembrane region" description="Helical" evidence="1">
    <location>
        <begin position="12"/>
        <end position="31"/>
    </location>
</feature>
<evidence type="ECO:0000313" key="2">
    <source>
        <dbReference type="EMBL" id="MBK8571309.1"/>
    </source>
</evidence>
<sequence>MTHHLSKKPSTPLLVFIAIVGFFNFVAYMLVANNLGGDAVNGSVIDGRYFLANHGILTETSRGVFWYSRIHTYTLWVTHPLAIFSLWRLKSRWKSNSSNSAA</sequence>
<reference evidence="2 3" key="1">
    <citation type="submission" date="2020-10" db="EMBL/GenBank/DDBJ databases">
        <title>Connecting structure to function with the recovery of over 1000 high-quality activated sludge metagenome-assembled genomes encoding full-length rRNA genes using long-read sequencing.</title>
        <authorList>
            <person name="Singleton C.M."/>
            <person name="Petriglieri F."/>
            <person name="Kristensen J.M."/>
            <person name="Kirkegaard R.H."/>
            <person name="Michaelsen T.Y."/>
            <person name="Andersen M.H."/>
            <person name="Karst S.M."/>
            <person name="Dueholm M.S."/>
            <person name="Nielsen P.H."/>
            <person name="Albertsen M."/>
        </authorList>
    </citation>
    <scope>NUCLEOTIDE SEQUENCE [LARGE SCALE GENOMIC DNA]</scope>
    <source>
        <strain evidence="2">OdNE_18-Q3-R46-58_MAXAC.008</strain>
    </source>
</reference>
<accession>A0A936K558</accession>